<dbReference type="AlphaFoldDB" id="A0A5C5UTE7"/>
<comment type="caution">
    <text evidence="1">The sequence shown here is derived from an EMBL/GenBank/DDBJ whole genome shotgun (WGS) entry which is preliminary data.</text>
</comment>
<keyword evidence="2" id="KW-1185">Reference proteome</keyword>
<protein>
    <submittedName>
        <fullName evidence="1">Uncharacterized protein</fullName>
    </submittedName>
</protein>
<dbReference type="EMBL" id="VOHM01000002">
    <property type="protein sequence ID" value="TWT28793.1"/>
    <property type="molecule type" value="Genomic_DNA"/>
</dbReference>
<gene>
    <name evidence="1" type="ORF">FRX94_00955</name>
</gene>
<dbReference type="RefSeq" id="WP_146323249.1">
    <property type="nucleotide sequence ID" value="NZ_BAABLR010000075.1"/>
</dbReference>
<evidence type="ECO:0000313" key="1">
    <source>
        <dbReference type="EMBL" id="TWT28793.1"/>
    </source>
</evidence>
<organism evidence="1 2">
    <name type="scientific">Corynebacterium canis</name>
    <dbReference type="NCBI Taxonomy" id="679663"/>
    <lineage>
        <taxon>Bacteria</taxon>
        <taxon>Bacillati</taxon>
        <taxon>Actinomycetota</taxon>
        <taxon>Actinomycetes</taxon>
        <taxon>Mycobacteriales</taxon>
        <taxon>Corynebacteriaceae</taxon>
        <taxon>Corynebacterium</taxon>
    </lineage>
</organism>
<dbReference type="OrthoDB" id="4421601at2"/>
<evidence type="ECO:0000313" key="2">
    <source>
        <dbReference type="Proteomes" id="UP000320791"/>
    </source>
</evidence>
<name>A0A5C5UTE7_9CORY</name>
<reference evidence="1 2" key="1">
    <citation type="submission" date="2019-08" db="EMBL/GenBank/DDBJ databases">
        <authorList>
            <person name="Lei W."/>
        </authorList>
    </citation>
    <scope>NUCLEOTIDE SEQUENCE [LARGE SCALE GENOMIC DNA]</scope>
    <source>
        <strain evidence="1 2">CCUG 58627</strain>
    </source>
</reference>
<sequence>MITLRHLLSPAQQTTAQAIARLREEQPLVLRAAASLIANPCSLAQPRHDWLPPTIELPGTPRLTLEISRSRVTPHLTSRLRAWSPDETLLHPPAFLLKLRVLGGGDRGTARNWVRAMLPDLAPHTLHELIDAPTPTFHLILDARFHPLTSPYWLFQGQLAA</sequence>
<dbReference type="Proteomes" id="UP000320791">
    <property type="component" value="Unassembled WGS sequence"/>
</dbReference>
<accession>A0A5C5UTE7</accession>
<proteinExistence type="predicted"/>